<evidence type="ECO:0000256" key="2">
    <source>
        <dbReference type="ARBA" id="ARBA00038358"/>
    </source>
</evidence>
<evidence type="ECO:0000256" key="3">
    <source>
        <dbReference type="PIRSR" id="PIRSR610905-1"/>
    </source>
</evidence>
<dbReference type="EMBL" id="QPIZ01000005">
    <property type="protein sequence ID" value="RCW37603.1"/>
    <property type="molecule type" value="Genomic_DNA"/>
</dbReference>
<name>A0A2T0XBV8_9BACT</name>
<comment type="caution">
    <text evidence="5">The sequence shown here is derived from an EMBL/GenBank/DDBJ whole genome shotgun (WGS) entry which is preliminary data.</text>
</comment>
<feature type="binding site" evidence="4">
    <location>
        <position position="116"/>
    </location>
    <ligand>
        <name>substrate</name>
    </ligand>
</feature>
<evidence type="ECO:0000313" key="5">
    <source>
        <dbReference type="EMBL" id="RCW37603.1"/>
    </source>
</evidence>
<dbReference type="GO" id="GO:0052757">
    <property type="term" value="F:chondroitin hydrolase activity"/>
    <property type="evidence" value="ECO:0007669"/>
    <property type="project" value="TreeGrafter"/>
</dbReference>
<organism evidence="5 6">
    <name type="scientific">Marinilabilia salmonicolor</name>
    <dbReference type="NCBI Taxonomy" id="989"/>
    <lineage>
        <taxon>Bacteria</taxon>
        <taxon>Pseudomonadati</taxon>
        <taxon>Bacteroidota</taxon>
        <taxon>Bacteroidia</taxon>
        <taxon>Marinilabiliales</taxon>
        <taxon>Marinilabiliaceae</taxon>
        <taxon>Marinilabilia</taxon>
    </lineage>
</organism>
<proteinExistence type="inferred from homology"/>
<dbReference type="Gene3D" id="1.50.10.10">
    <property type="match status" value="1"/>
</dbReference>
<accession>A0A2T0XBV8</accession>
<dbReference type="RefSeq" id="WP_106154053.1">
    <property type="nucleotide sequence ID" value="NZ_PVTS01000015.1"/>
</dbReference>
<dbReference type="InterPro" id="IPR012341">
    <property type="entry name" value="6hp_glycosidase-like_sf"/>
</dbReference>
<feature type="active site" description="Nucleophile" evidence="3">
    <location>
        <position position="116"/>
    </location>
</feature>
<dbReference type="InterPro" id="IPR010905">
    <property type="entry name" value="Glyco_hydro_88"/>
</dbReference>
<keyword evidence="6" id="KW-1185">Reference proteome</keyword>
<evidence type="ECO:0000256" key="1">
    <source>
        <dbReference type="ARBA" id="ARBA00022801"/>
    </source>
</evidence>
<gene>
    <name evidence="5" type="ORF">DFO77_105112</name>
</gene>
<dbReference type="AlphaFoldDB" id="A0A2T0XBV8"/>
<feature type="active site" description="Proton donor" evidence="3">
    <location>
        <position position="181"/>
    </location>
</feature>
<evidence type="ECO:0000313" key="6">
    <source>
        <dbReference type="Proteomes" id="UP000252733"/>
    </source>
</evidence>
<dbReference type="GO" id="GO:0000272">
    <property type="term" value="P:polysaccharide catabolic process"/>
    <property type="evidence" value="ECO:0007669"/>
    <property type="project" value="TreeGrafter"/>
</dbReference>
<feature type="binding site" evidence="4">
    <location>
        <position position="257"/>
    </location>
    <ligand>
        <name>substrate</name>
    </ligand>
</feature>
<keyword evidence="1 5" id="KW-0378">Hydrolase</keyword>
<reference evidence="5 6" key="1">
    <citation type="submission" date="2018-07" db="EMBL/GenBank/DDBJ databases">
        <title>Freshwater and sediment microbial communities from various areas in North America, analyzing microbe dynamics in response to fracking.</title>
        <authorList>
            <person name="Lamendella R."/>
        </authorList>
    </citation>
    <scope>NUCLEOTIDE SEQUENCE [LARGE SCALE GENOMIC DNA]</scope>
    <source>
        <strain evidence="5 6">160A</strain>
    </source>
</reference>
<dbReference type="InterPro" id="IPR052369">
    <property type="entry name" value="UG_Glycosaminoglycan_Hydrolase"/>
</dbReference>
<comment type="similarity">
    <text evidence="2">Belongs to the glycosyl hydrolase 88 family.</text>
</comment>
<dbReference type="InterPro" id="IPR008928">
    <property type="entry name" value="6-hairpin_glycosidase_sf"/>
</dbReference>
<feature type="binding site" evidence="4">
    <location>
        <position position="371"/>
    </location>
    <ligand>
        <name>substrate</name>
    </ligand>
</feature>
<dbReference type="Proteomes" id="UP000252733">
    <property type="component" value="Unassembled WGS sequence"/>
</dbReference>
<dbReference type="PANTHER" id="PTHR36845:SF1">
    <property type="entry name" value="HYDROLASE, PUTATIVE (AFU_ORTHOLOGUE AFUA_7G05090)-RELATED"/>
    <property type="match status" value="1"/>
</dbReference>
<evidence type="ECO:0000256" key="4">
    <source>
        <dbReference type="PIRSR" id="PIRSR610905-2"/>
    </source>
</evidence>
<dbReference type="Pfam" id="PF07470">
    <property type="entry name" value="Glyco_hydro_88"/>
    <property type="match status" value="1"/>
</dbReference>
<dbReference type="SUPFAM" id="SSF48208">
    <property type="entry name" value="Six-hairpin glycosidases"/>
    <property type="match status" value="1"/>
</dbReference>
<protein>
    <submittedName>
        <fullName evidence="5">Glycosyl hydrolase family 88</fullName>
    </submittedName>
</protein>
<dbReference type="PROSITE" id="PS51257">
    <property type="entry name" value="PROKAR_LIPOPROTEIN"/>
    <property type="match status" value="1"/>
</dbReference>
<feature type="binding site" evidence="4">
    <location>
        <position position="241"/>
    </location>
    <ligand>
        <name>substrate</name>
    </ligand>
</feature>
<dbReference type="PANTHER" id="PTHR36845">
    <property type="entry name" value="HYDROLASE, PUTATIVE (AFU_ORTHOLOGUE AFUA_7G05090)-RELATED"/>
    <property type="match status" value="1"/>
</dbReference>
<dbReference type="OrthoDB" id="428577at2"/>
<sequence>MIDQSKKITIALAFTIALFGCNAKQGTELSVEKNLNFSVSQTEFMLEKALSAQKNPRTIENDHLRWTNKGFDWTEGFFPGTCWYLYEYTGDEKWKTGADSLQGLFENHRFLPRYHDLGFVFNCSYGNGLRLTGEEAYKDILIEAAETLSNRFNPNVGSIISWNVDKGWQSKRGWEFPVIIDNMMNLELLFEASKLSGDSKYKEVAIAHANTTLKNHFREDMSSYHVIDYDSITGKVRNKHTAQGYSHESSWARGQAWGLYGFTMCYRYTKNPEYLKAASKIADFIINNKKIPEDRIPYWDYDAPKIPDEPRDASAAATTASALIELSQYDNEGKKKYLKEAKAILKSLSSPAYQAVKGENHHFILKHSVGSIPHNNEIDVPLNYADYYYVEALLRLKETTSE</sequence>
<feature type="binding site" evidence="4">
    <location>
        <position position="181"/>
    </location>
    <ligand>
        <name>substrate</name>
    </ligand>
</feature>
<feature type="binding site" evidence="4">
    <location>
        <position position="253"/>
    </location>
    <ligand>
        <name>substrate</name>
    </ligand>
</feature>